<name>A0A2A7YD39_9BACI</name>
<evidence type="ECO:0000313" key="1">
    <source>
        <dbReference type="EMBL" id="PGG88819.1"/>
    </source>
</evidence>
<dbReference type="EMBL" id="NVOI01000074">
    <property type="protein sequence ID" value="PGG88819.1"/>
    <property type="molecule type" value="Genomic_DNA"/>
</dbReference>
<dbReference type="Proteomes" id="UP000225320">
    <property type="component" value="Unassembled WGS sequence"/>
</dbReference>
<dbReference type="AlphaFoldDB" id="A0A2A7YD39"/>
<protein>
    <submittedName>
        <fullName evidence="1">DUF3954 domain-containing protein</fullName>
    </submittedName>
</protein>
<organism evidence="1 2">
    <name type="scientific">Bacillus toyonensis</name>
    <dbReference type="NCBI Taxonomy" id="155322"/>
    <lineage>
        <taxon>Bacteria</taxon>
        <taxon>Bacillati</taxon>
        <taxon>Bacillota</taxon>
        <taxon>Bacilli</taxon>
        <taxon>Bacillales</taxon>
        <taxon>Bacillaceae</taxon>
        <taxon>Bacillus</taxon>
        <taxon>Bacillus cereus group</taxon>
    </lineage>
</organism>
<gene>
    <name evidence="1" type="ORF">CON73_18940</name>
</gene>
<dbReference type="RefSeq" id="WP_098071076.1">
    <property type="nucleotide sequence ID" value="NZ_JBALMW010000196.1"/>
</dbReference>
<dbReference type="Pfam" id="PF13128">
    <property type="entry name" value="DUF3954"/>
    <property type="match status" value="1"/>
</dbReference>
<accession>A0A2A7YD39</accession>
<evidence type="ECO:0000313" key="2">
    <source>
        <dbReference type="Proteomes" id="UP000225320"/>
    </source>
</evidence>
<comment type="caution">
    <text evidence="1">The sequence shown here is derived from an EMBL/GenBank/DDBJ whole genome shotgun (WGS) entry which is preliminary data.</text>
</comment>
<sequence length="54" mass="5922">MKKEIDVTSNKVYVVTDGKILSFNPPASGFGEQVVIWVNGKVGHVKTTSNEMIK</sequence>
<proteinExistence type="predicted"/>
<dbReference type="InterPro" id="IPR025017">
    <property type="entry name" value="DUF3954"/>
</dbReference>
<reference evidence="1 2" key="1">
    <citation type="submission" date="2017-09" db="EMBL/GenBank/DDBJ databases">
        <title>Large-scale bioinformatics analysis of Bacillus genomes uncovers conserved roles of natural products in bacterial physiology.</title>
        <authorList>
            <consortium name="Agbiome Team Llc"/>
            <person name="Bleich R.M."/>
            <person name="Grubbs K.J."/>
            <person name="Santa Maria K.C."/>
            <person name="Allen S.E."/>
            <person name="Farag S."/>
            <person name="Shank E.A."/>
            <person name="Bowers A."/>
        </authorList>
    </citation>
    <scope>NUCLEOTIDE SEQUENCE [LARGE SCALE GENOMIC DNA]</scope>
    <source>
        <strain evidence="1 2">AFS094862</strain>
    </source>
</reference>